<protein>
    <submittedName>
        <fullName evidence="1">Uncharacterized protein</fullName>
    </submittedName>
</protein>
<reference evidence="1" key="1">
    <citation type="submission" date="2018-02" db="EMBL/GenBank/DDBJ databases">
        <title>Rhizophora mucronata_Transcriptome.</title>
        <authorList>
            <person name="Meera S.P."/>
            <person name="Sreeshan A."/>
            <person name="Augustine A."/>
        </authorList>
    </citation>
    <scope>NUCLEOTIDE SEQUENCE</scope>
    <source>
        <tissue evidence="1">Leaf</tissue>
    </source>
</reference>
<dbReference type="EMBL" id="GGEC01044568">
    <property type="protein sequence ID" value="MBX25052.1"/>
    <property type="molecule type" value="Transcribed_RNA"/>
</dbReference>
<organism evidence="1">
    <name type="scientific">Rhizophora mucronata</name>
    <name type="common">Asiatic mangrove</name>
    <dbReference type="NCBI Taxonomy" id="61149"/>
    <lineage>
        <taxon>Eukaryota</taxon>
        <taxon>Viridiplantae</taxon>
        <taxon>Streptophyta</taxon>
        <taxon>Embryophyta</taxon>
        <taxon>Tracheophyta</taxon>
        <taxon>Spermatophyta</taxon>
        <taxon>Magnoliopsida</taxon>
        <taxon>eudicotyledons</taxon>
        <taxon>Gunneridae</taxon>
        <taxon>Pentapetalae</taxon>
        <taxon>rosids</taxon>
        <taxon>fabids</taxon>
        <taxon>Malpighiales</taxon>
        <taxon>Rhizophoraceae</taxon>
        <taxon>Rhizophora</taxon>
    </lineage>
</organism>
<proteinExistence type="predicted"/>
<evidence type="ECO:0000313" key="1">
    <source>
        <dbReference type="EMBL" id="MBX25052.1"/>
    </source>
</evidence>
<sequence length="151" mass="17580">MVLPQATREFDICLRMVHDWFSAFQELDQKVQPSVCTSSNMRKIRQKLEEILKKHLPLLWKLLLNSLRCRNSLEGLHQLLLHRQTMPCKAVQCNCTLQERSIFMRSAIGMTTYSRDLCASSPPLTGTFFRIVLFSVQPYRRHSHNGTKISC</sequence>
<dbReference type="AlphaFoldDB" id="A0A2P2M4C0"/>
<name>A0A2P2M4C0_RHIMU</name>
<accession>A0A2P2M4C0</accession>